<evidence type="ECO:0000256" key="1">
    <source>
        <dbReference type="SAM" id="MobiDB-lite"/>
    </source>
</evidence>
<feature type="region of interest" description="Disordered" evidence="1">
    <location>
        <begin position="233"/>
        <end position="338"/>
    </location>
</feature>
<comment type="caution">
    <text evidence="2">The sequence shown here is derived from an EMBL/GenBank/DDBJ whole genome shotgun (WGS) entry which is preliminary data.</text>
</comment>
<feature type="compositionally biased region" description="Basic and acidic residues" evidence="1">
    <location>
        <begin position="247"/>
        <end position="259"/>
    </location>
</feature>
<name>A0A561U3R5_9PSEU</name>
<evidence type="ECO:0000313" key="2">
    <source>
        <dbReference type="EMBL" id="TWF93991.1"/>
    </source>
</evidence>
<gene>
    <name evidence="2" type="ORF">FHU35_14273</name>
</gene>
<protein>
    <submittedName>
        <fullName evidence="2">Uncharacterized protein</fullName>
    </submittedName>
</protein>
<evidence type="ECO:0000313" key="3">
    <source>
        <dbReference type="Proteomes" id="UP000316184"/>
    </source>
</evidence>
<proteinExistence type="predicted"/>
<feature type="region of interest" description="Disordered" evidence="1">
    <location>
        <begin position="1"/>
        <end position="20"/>
    </location>
</feature>
<dbReference type="Proteomes" id="UP000316184">
    <property type="component" value="Unassembled WGS sequence"/>
</dbReference>
<dbReference type="AlphaFoldDB" id="A0A561U3R5"/>
<accession>A0A561U3R5</accession>
<organism evidence="2 3">
    <name type="scientific">Saccharopolyspora dendranthemae</name>
    <dbReference type="NCBI Taxonomy" id="1181886"/>
    <lineage>
        <taxon>Bacteria</taxon>
        <taxon>Bacillati</taxon>
        <taxon>Actinomycetota</taxon>
        <taxon>Actinomycetes</taxon>
        <taxon>Pseudonocardiales</taxon>
        <taxon>Pseudonocardiaceae</taxon>
        <taxon>Saccharopolyspora</taxon>
    </lineage>
</organism>
<keyword evidence="3" id="KW-1185">Reference proteome</keyword>
<feature type="compositionally biased region" description="Basic and acidic residues" evidence="1">
    <location>
        <begin position="265"/>
        <end position="338"/>
    </location>
</feature>
<dbReference type="EMBL" id="VIWX01000004">
    <property type="protein sequence ID" value="TWF93991.1"/>
    <property type="molecule type" value="Genomic_DNA"/>
</dbReference>
<sequence length="338" mass="37719">MHETTKATRTKNTGRPNLWARPAHTPAIIFPLRGRSNAVIPQACPRADDLANGHLARQPSEWQVGAVDLREVARELSTGDPVGFVTARDSAAARAREAGDTELSERIKKLRKPTTAAWAVNLLADREPGDLRALLDLGERLRSAQRELRGEEMRELAVERTRLLERLTGRAVALASERGHRIADAGREQISQTFTAALSDPEAAAEVQEATLTKPLEYSGFGLDDLAAAAIRRQTAGREPRRKKRSKNADDTGEAKLLELRNQLRQKEDDLASAEDALRRAEQAERDAHDRCERLREELAEAENDLRTRHREAKTARHDRDKADKGKNEAARDVENQK</sequence>
<reference evidence="2 3" key="1">
    <citation type="submission" date="2019-06" db="EMBL/GenBank/DDBJ databases">
        <title>Sequencing the genomes of 1000 actinobacteria strains.</title>
        <authorList>
            <person name="Klenk H.-P."/>
        </authorList>
    </citation>
    <scope>NUCLEOTIDE SEQUENCE [LARGE SCALE GENOMIC DNA]</scope>
    <source>
        <strain evidence="2 3">DSM 46699</strain>
    </source>
</reference>